<name>A0A9P0AYZ7_BRAAE</name>
<gene>
    <name evidence="3" type="ORF">MELIAE_LOCUS4962</name>
</gene>
<keyword evidence="4" id="KW-1185">Reference proteome</keyword>
<dbReference type="Proteomes" id="UP001154078">
    <property type="component" value="Chromosome 3"/>
</dbReference>
<dbReference type="OrthoDB" id="6782207at2759"/>
<evidence type="ECO:0000256" key="1">
    <source>
        <dbReference type="SAM" id="Coils"/>
    </source>
</evidence>
<accession>A0A9P0AYZ7</accession>
<evidence type="ECO:0000313" key="4">
    <source>
        <dbReference type="Proteomes" id="UP001154078"/>
    </source>
</evidence>
<keyword evidence="1" id="KW-0175">Coiled coil</keyword>
<dbReference type="EMBL" id="OV121134">
    <property type="protein sequence ID" value="CAH0552816.1"/>
    <property type="molecule type" value="Genomic_DNA"/>
</dbReference>
<sequence length="280" mass="32195">MSGKVTNEDILVAIQKLTSKQDNFQEDLSSIKECIIKQKAENENLQTKIVNLETENSELKQKLNILERNQKKNGFLIFGLAHSKDDNLLELVVNFIKEKLDSEFSKTDINYLFSLKNKKDKTAPIIVHLTSLIKKQDIFKNVFKLKNTGVALAHDLNKEERDNRKILLGKFKEAKKNNLETKLLGQKLIIEGIVYTAKELENKNLEELLVESADIVSSDEEEEDNRYKKTPEKENNIQILNIKEATTSKEKQGQQDIGVNKGKQIETNNIKTRSNQRNKK</sequence>
<protein>
    <submittedName>
        <fullName evidence="3">Uncharacterized protein</fullName>
    </submittedName>
</protein>
<feature type="region of interest" description="Disordered" evidence="2">
    <location>
        <begin position="219"/>
        <end position="280"/>
    </location>
</feature>
<proteinExistence type="predicted"/>
<evidence type="ECO:0000256" key="2">
    <source>
        <dbReference type="SAM" id="MobiDB-lite"/>
    </source>
</evidence>
<dbReference type="AlphaFoldDB" id="A0A9P0AYZ7"/>
<evidence type="ECO:0000313" key="3">
    <source>
        <dbReference type="EMBL" id="CAH0552816.1"/>
    </source>
</evidence>
<organism evidence="3 4">
    <name type="scientific">Brassicogethes aeneus</name>
    <name type="common">Rape pollen beetle</name>
    <name type="synonym">Meligethes aeneus</name>
    <dbReference type="NCBI Taxonomy" id="1431903"/>
    <lineage>
        <taxon>Eukaryota</taxon>
        <taxon>Metazoa</taxon>
        <taxon>Ecdysozoa</taxon>
        <taxon>Arthropoda</taxon>
        <taxon>Hexapoda</taxon>
        <taxon>Insecta</taxon>
        <taxon>Pterygota</taxon>
        <taxon>Neoptera</taxon>
        <taxon>Endopterygota</taxon>
        <taxon>Coleoptera</taxon>
        <taxon>Polyphaga</taxon>
        <taxon>Cucujiformia</taxon>
        <taxon>Nitidulidae</taxon>
        <taxon>Meligethinae</taxon>
        <taxon>Brassicogethes</taxon>
    </lineage>
</organism>
<reference evidence="3" key="1">
    <citation type="submission" date="2021-12" db="EMBL/GenBank/DDBJ databases">
        <authorList>
            <person name="King R."/>
        </authorList>
    </citation>
    <scope>NUCLEOTIDE SEQUENCE</scope>
</reference>
<feature type="coiled-coil region" evidence="1">
    <location>
        <begin position="35"/>
        <end position="69"/>
    </location>
</feature>
<feature type="compositionally biased region" description="Basic and acidic residues" evidence="2">
    <location>
        <begin position="225"/>
        <end position="235"/>
    </location>
</feature>